<evidence type="ECO:0000313" key="1">
    <source>
        <dbReference type="EMBL" id="KAK7681794.1"/>
    </source>
</evidence>
<name>A0AAW0FQE5_9APHY</name>
<accession>A0AAW0FQE5</accession>
<keyword evidence="2" id="KW-1185">Reference proteome</keyword>
<protein>
    <recommendedName>
        <fullName evidence="3">Maturase K</fullName>
    </recommendedName>
</protein>
<organism evidence="1 2">
    <name type="scientific">Cerrena zonata</name>
    <dbReference type="NCBI Taxonomy" id="2478898"/>
    <lineage>
        <taxon>Eukaryota</taxon>
        <taxon>Fungi</taxon>
        <taxon>Dikarya</taxon>
        <taxon>Basidiomycota</taxon>
        <taxon>Agaricomycotina</taxon>
        <taxon>Agaricomycetes</taxon>
        <taxon>Polyporales</taxon>
        <taxon>Cerrenaceae</taxon>
        <taxon>Cerrena</taxon>
    </lineage>
</organism>
<dbReference type="AlphaFoldDB" id="A0AAW0FQE5"/>
<dbReference type="EMBL" id="JASBNA010000039">
    <property type="protein sequence ID" value="KAK7681794.1"/>
    <property type="molecule type" value="Genomic_DNA"/>
</dbReference>
<proteinExistence type="predicted"/>
<evidence type="ECO:0000313" key="2">
    <source>
        <dbReference type="Proteomes" id="UP001385951"/>
    </source>
</evidence>
<comment type="caution">
    <text evidence="1">The sequence shown here is derived from an EMBL/GenBank/DDBJ whole genome shotgun (WGS) entry which is preliminary data.</text>
</comment>
<dbReference type="Proteomes" id="UP001385951">
    <property type="component" value="Unassembled WGS sequence"/>
</dbReference>
<gene>
    <name evidence="1" type="ORF">QCA50_015141</name>
</gene>
<sequence>MIETILCLVPKRANVSFDSRFMNHAQFRDWRFFYLYSYRLESLVQFATIFNICTMHHYDIRTPLWTVRIEQMFPLFDNQYFIFHDDTAMCIILSCNLSRYTIDNG</sequence>
<evidence type="ECO:0008006" key="3">
    <source>
        <dbReference type="Google" id="ProtNLM"/>
    </source>
</evidence>
<reference evidence="1 2" key="1">
    <citation type="submission" date="2022-09" db="EMBL/GenBank/DDBJ databases">
        <authorList>
            <person name="Palmer J.M."/>
        </authorList>
    </citation>
    <scope>NUCLEOTIDE SEQUENCE [LARGE SCALE GENOMIC DNA]</scope>
    <source>
        <strain evidence="1 2">DSM 7382</strain>
    </source>
</reference>